<organism evidence="16 17">
    <name type="scientific">Rhynchophorus ferrugineus</name>
    <name type="common">Red palm weevil</name>
    <name type="synonym">Curculio ferrugineus</name>
    <dbReference type="NCBI Taxonomy" id="354439"/>
    <lineage>
        <taxon>Eukaryota</taxon>
        <taxon>Metazoa</taxon>
        <taxon>Ecdysozoa</taxon>
        <taxon>Arthropoda</taxon>
        <taxon>Hexapoda</taxon>
        <taxon>Insecta</taxon>
        <taxon>Pterygota</taxon>
        <taxon>Neoptera</taxon>
        <taxon>Endopterygota</taxon>
        <taxon>Coleoptera</taxon>
        <taxon>Polyphaga</taxon>
        <taxon>Cucujiformia</taxon>
        <taxon>Curculionidae</taxon>
        <taxon>Dryophthorinae</taxon>
        <taxon>Rhynchophorus</taxon>
    </lineage>
</organism>
<proteinExistence type="inferred from homology"/>
<evidence type="ECO:0000256" key="1">
    <source>
        <dbReference type="ARBA" id="ARBA00004114"/>
    </source>
</evidence>
<keyword evidence="11" id="KW-0966">Cell projection</keyword>
<evidence type="ECO:0000256" key="11">
    <source>
        <dbReference type="ARBA" id="ARBA00023273"/>
    </source>
</evidence>
<dbReference type="SMART" id="SM00864">
    <property type="entry name" value="Tubulin"/>
    <property type="match status" value="1"/>
</dbReference>
<keyword evidence="6 14" id="KW-0493">Microtubule</keyword>
<dbReference type="GO" id="GO:0030030">
    <property type="term" value="P:cell projection organization"/>
    <property type="evidence" value="ECO:0007669"/>
    <property type="project" value="UniProtKB-KW"/>
</dbReference>
<dbReference type="SUPFAM" id="SSF52490">
    <property type="entry name" value="Tubulin nucleotide-binding domain-like"/>
    <property type="match status" value="1"/>
</dbReference>
<evidence type="ECO:0000313" key="17">
    <source>
        <dbReference type="Proteomes" id="UP000625711"/>
    </source>
</evidence>
<evidence type="ECO:0000256" key="14">
    <source>
        <dbReference type="RuleBase" id="RU000352"/>
    </source>
</evidence>
<accession>A0A834J3B2</accession>
<keyword evidence="7 14" id="KW-0547">Nucleotide-binding</keyword>
<evidence type="ECO:0000256" key="13">
    <source>
        <dbReference type="ARBA" id="ARBA00046149"/>
    </source>
</evidence>
<comment type="function">
    <text evidence="13">Acts as a positive regulator of hedgehog signaling and regulates ciliary function.</text>
</comment>
<evidence type="ECO:0000256" key="4">
    <source>
        <dbReference type="ARBA" id="ARBA00009636"/>
    </source>
</evidence>
<feature type="domain" description="Tubulin/FtsZ GTPase" evidence="15">
    <location>
        <begin position="42"/>
        <end position="236"/>
    </location>
</feature>
<keyword evidence="10" id="KW-0539">Nucleus</keyword>
<dbReference type="PRINTS" id="PR01224">
    <property type="entry name" value="DELTATUBULIN"/>
</dbReference>
<dbReference type="Pfam" id="PF00091">
    <property type="entry name" value="Tubulin"/>
    <property type="match status" value="1"/>
</dbReference>
<dbReference type="GO" id="GO:0005634">
    <property type="term" value="C:nucleus"/>
    <property type="evidence" value="ECO:0007669"/>
    <property type="project" value="UniProtKB-SubCell"/>
</dbReference>
<dbReference type="GO" id="GO:0005525">
    <property type="term" value="F:GTP binding"/>
    <property type="evidence" value="ECO:0007669"/>
    <property type="project" value="UniProtKB-UniRule"/>
</dbReference>
<comment type="similarity">
    <text evidence="4 14">Belongs to the tubulin family.</text>
</comment>
<dbReference type="PANTHER" id="PTHR11588">
    <property type="entry name" value="TUBULIN"/>
    <property type="match status" value="1"/>
</dbReference>
<gene>
    <name evidence="16" type="ORF">GWI33_001738</name>
</gene>
<dbReference type="GO" id="GO:0005814">
    <property type="term" value="C:centriole"/>
    <property type="evidence" value="ECO:0007669"/>
    <property type="project" value="UniProtKB-SubCell"/>
</dbReference>
<dbReference type="GO" id="GO:0007017">
    <property type="term" value="P:microtubule-based process"/>
    <property type="evidence" value="ECO:0007669"/>
    <property type="project" value="InterPro"/>
</dbReference>
<dbReference type="EMBL" id="JAACXV010000014">
    <property type="protein sequence ID" value="KAF7287382.1"/>
    <property type="molecule type" value="Genomic_DNA"/>
</dbReference>
<comment type="caution">
    <text evidence="16">The sequence shown here is derived from an EMBL/GenBank/DDBJ whole genome shotgun (WGS) entry which is preliminary data.</text>
</comment>
<reference evidence="16" key="1">
    <citation type="submission" date="2020-08" db="EMBL/GenBank/DDBJ databases">
        <title>Genome sequencing and assembly of the red palm weevil Rhynchophorus ferrugineus.</title>
        <authorList>
            <person name="Dias G.B."/>
            <person name="Bergman C.M."/>
            <person name="Manee M."/>
        </authorList>
    </citation>
    <scope>NUCLEOTIDE SEQUENCE</scope>
    <source>
        <strain evidence="16">AA-2017</strain>
        <tissue evidence="16">Whole larva</tissue>
    </source>
</reference>
<dbReference type="InterPro" id="IPR036525">
    <property type="entry name" value="Tubulin/FtsZ_GTPase_sf"/>
</dbReference>
<dbReference type="PRINTS" id="PR01161">
    <property type="entry name" value="TUBULIN"/>
</dbReference>
<dbReference type="Proteomes" id="UP000625711">
    <property type="component" value="Unassembled WGS sequence"/>
</dbReference>
<dbReference type="GO" id="GO:0005929">
    <property type="term" value="C:cilium"/>
    <property type="evidence" value="ECO:0007669"/>
    <property type="project" value="UniProtKB-SubCell"/>
</dbReference>
<dbReference type="InterPro" id="IPR003008">
    <property type="entry name" value="Tubulin_FtsZ_GTPase"/>
</dbReference>
<dbReference type="GO" id="GO:0005200">
    <property type="term" value="F:structural constituent of cytoskeleton"/>
    <property type="evidence" value="ECO:0007669"/>
    <property type="project" value="InterPro"/>
</dbReference>
<evidence type="ECO:0000256" key="12">
    <source>
        <dbReference type="ARBA" id="ARBA00030594"/>
    </source>
</evidence>
<sequence length="494" mass="56885">MSLITLQFGQCGNQIGQSLYTAIENDIQKKNDQQSNNNVEAINKWFNVTQKGVWEPRSILVDTETKVIENFNSTNIKFNNIIAKSCGGSANNWAFGYSENSRLVMSEVLDSVCGEFEKSDFVSSLLNLYSLSGGTGSGVGSSVIEKLRDEYPKKCIINCAILPYMKGEVSTQAYNTLLNLAHLYSLSNSIFLFENDKLLYMCKYNLGLTDVSFADLNLLISQQLGSIFQPVNNFPNIPVFSSLTAHPSYKFLQIKTEPNFIKENDKFEGQQQWSALINALTKQSRYELQYFKLSEPENWTHKDKSALLMALRTNGDTDLTAIQRVLSHKSITDIRMMIDYYKRRAQTKWLNDKDRKNDEIKNWIDIFLKIDSQQQGHIHDIIPRVLKYIALFEKNSEESDIKIRELYYFLSEISYGNPTKELPERTEYFLNRCLAHLAENLQKQDIEESKNYLRNLPDLNELIKNVDKSQLNPLQIPKHLLKLHSVDLENIDKI</sequence>
<keyword evidence="17" id="KW-1185">Reference proteome</keyword>
<evidence type="ECO:0000313" key="16">
    <source>
        <dbReference type="EMBL" id="KAF7287382.1"/>
    </source>
</evidence>
<evidence type="ECO:0000256" key="2">
    <source>
        <dbReference type="ARBA" id="ARBA00004123"/>
    </source>
</evidence>
<dbReference type="InterPro" id="IPR002967">
    <property type="entry name" value="Delta_tubulin"/>
</dbReference>
<keyword evidence="8" id="KW-0970">Cilium biogenesis/degradation</keyword>
<comment type="subcellular location">
    <subcellularLocation>
        <location evidence="3">Cell projection</location>
        <location evidence="3">Cilium</location>
    </subcellularLocation>
    <subcellularLocation>
        <location evidence="1">Cytoplasm</location>
        <location evidence="1">Cytoskeleton</location>
        <location evidence="1">Microtubule organizing center</location>
        <location evidence="1">Centrosome</location>
        <location evidence="1">Centriole</location>
    </subcellularLocation>
    <subcellularLocation>
        <location evidence="2">Nucleus</location>
    </subcellularLocation>
</comment>
<evidence type="ECO:0000256" key="8">
    <source>
        <dbReference type="ARBA" id="ARBA00022794"/>
    </source>
</evidence>
<dbReference type="InterPro" id="IPR017975">
    <property type="entry name" value="Tubulin_CS"/>
</dbReference>
<name>A0A834J3B2_RHYFE</name>
<protein>
    <recommendedName>
        <fullName evidence="5">Tubulin delta chain</fullName>
    </recommendedName>
    <alternativeName>
        <fullName evidence="12">Delta-tubulin</fullName>
    </alternativeName>
</protein>
<keyword evidence="9 14" id="KW-0342">GTP-binding</keyword>
<dbReference type="InterPro" id="IPR000217">
    <property type="entry name" value="Tubulin"/>
</dbReference>
<dbReference type="AlphaFoldDB" id="A0A834J3B2"/>
<evidence type="ECO:0000256" key="5">
    <source>
        <dbReference type="ARBA" id="ARBA00014184"/>
    </source>
</evidence>
<evidence type="ECO:0000256" key="9">
    <source>
        <dbReference type="ARBA" id="ARBA00023134"/>
    </source>
</evidence>
<evidence type="ECO:0000256" key="10">
    <source>
        <dbReference type="ARBA" id="ARBA00023242"/>
    </source>
</evidence>
<dbReference type="Gene3D" id="3.40.50.1440">
    <property type="entry name" value="Tubulin/FtsZ, GTPase domain"/>
    <property type="match status" value="1"/>
</dbReference>
<dbReference type="OrthoDB" id="10250004at2759"/>
<dbReference type="GO" id="GO:0005874">
    <property type="term" value="C:microtubule"/>
    <property type="evidence" value="ECO:0007669"/>
    <property type="project" value="UniProtKB-KW"/>
</dbReference>
<evidence type="ECO:0000259" key="15">
    <source>
        <dbReference type="SMART" id="SM00864"/>
    </source>
</evidence>
<evidence type="ECO:0000256" key="3">
    <source>
        <dbReference type="ARBA" id="ARBA00004138"/>
    </source>
</evidence>
<evidence type="ECO:0000256" key="7">
    <source>
        <dbReference type="ARBA" id="ARBA00022741"/>
    </source>
</evidence>
<dbReference type="PROSITE" id="PS00227">
    <property type="entry name" value="TUBULIN"/>
    <property type="match status" value="1"/>
</dbReference>
<evidence type="ECO:0000256" key="6">
    <source>
        <dbReference type="ARBA" id="ARBA00022701"/>
    </source>
</evidence>